<evidence type="ECO:0000313" key="3">
    <source>
        <dbReference type="EMBL" id="RKI89886.1"/>
    </source>
</evidence>
<feature type="chain" id="PRO_5017181454" evidence="2">
    <location>
        <begin position="22"/>
        <end position="359"/>
    </location>
</feature>
<sequence>MRKGILAKAAALLLTLAFVLAGCGNKAKEEWQTLKQDRTDGKENAAQQEDADTAEDDMASGKENTAAVEEDIPPEQMDLIKYNYYVELNNQLIEILNSIDYYYQVVEDAEEFSLLPDTGLTYGYRVYGNNTDTLEDCLLLADMEPSYGDVDALVKEMAQPLGALMQTFLDISSSNDYADNQYQKAKEYHAVIRENTDVVVELGYSFMDAIDEMGDAKTAEEEEKMKAEGNLIIYNASRSISIGKQILDEVYEQGVNDSNLTDLDLTEIQILHDELVEVVADFDAATADNDQLIKESLSNSRPFDGLYDGLIDALEWMMKQVESGTLPDMSGSGAPLGSLAHFSEVLGQCVDRYNSVFVE</sequence>
<organism evidence="3 4">
    <name type="scientific">Parablautia intestinalis</name>
    <dbReference type="NCBI Taxonomy" id="2320100"/>
    <lineage>
        <taxon>Bacteria</taxon>
        <taxon>Bacillati</taxon>
        <taxon>Bacillota</taxon>
        <taxon>Clostridia</taxon>
        <taxon>Lachnospirales</taxon>
        <taxon>Lachnospiraceae</taxon>
        <taxon>Parablautia</taxon>
    </lineage>
</organism>
<keyword evidence="4" id="KW-1185">Reference proteome</keyword>
<evidence type="ECO:0000313" key="4">
    <source>
        <dbReference type="Proteomes" id="UP000280696"/>
    </source>
</evidence>
<dbReference type="RefSeq" id="WP_120471318.1">
    <property type="nucleotide sequence ID" value="NZ_RAYQ01000018.1"/>
</dbReference>
<feature type="compositionally biased region" description="Acidic residues" evidence="1">
    <location>
        <begin position="49"/>
        <end position="58"/>
    </location>
</feature>
<proteinExistence type="predicted"/>
<dbReference type="AlphaFoldDB" id="A0A3A9ARK8"/>
<gene>
    <name evidence="3" type="ORF">D7V94_15910</name>
</gene>
<dbReference type="PROSITE" id="PS51257">
    <property type="entry name" value="PROKAR_LIPOPROTEIN"/>
    <property type="match status" value="1"/>
</dbReference>
<dbReference type="OrthoDB" id="2067201at2"/>
<name>A0A3A9ARK8_9FIRM</name>
<dbReference type="EMBL" id="RAYQ01000018">
    <property type="protein sequence ID" value="RKI89886.1"/>
    <property type="molecule type" value="Genomic_DNA"/>
</dbReference>
<feature type="region of interest" description="Disordered" evidence="1">
    <location>
        <begin position="35"/>
        <end position="67"/>
    </location>
</feature>
<feature type="signal peptide" evidence="2">
    <location>
        <begin position="1"/>
        <end position="21"/>
    </location>
</feature>
<keyword evidence="2" id="KW-0732">Signal</keyword>
<evidence type="ECO:0000256" key="1">
    <source>
        <dbReference type="SAM" id="MobiDB-lite"/>
    </source>
</evidence>
<dbReference type="Pfam" id="PF12889">
    <property type="entry name" value="DUF3829"/>
    <property type="match status" value="1"/>
</dbReference>
<reference evidence="3 4" key="1">
    <citation type="submission" date="2018-09" db="EMBL/GenBank/DDBJ databases">
        <title>Murine metabolic-syndrome-specific gut microbial biobank.</title>
        <authorList>
            <person name="Liu C."/>
        </authorList>
    </citation>
    <scope>NUCLEOTIDE SEQUENCE [LARGE SCALE GENOMIC DNA]</scope>
    <source>
        <strain evidence="3 4">0.1xD8-82</strain>
    </source>
</reference>
<dbReference type="Proteomes" id="UP000280696">
    <property type="component" value="Unassembled WGS sequence"/>
</dbReference>
<dbReference type="InterPro" id="IPR024291">
    <property type="entry name" value="DUF3829"/>
</dbReference>
<accession>A0A3A9ARK8</accession>
<protein>
    <submittedName>
        <fullName evidence="3">DUF3829 domain-containing protein</fullName>
    </submittedName>
</protein>
<comment type="caution">
    <text evidence="3">The sequence shown here is derived from an EMBL/GenBank/DDBJ whole genome shotgun (WGS) entry which is preliminary data.</text>
</comment>
<evidence type="ECO:0000256" key="2">
    <source>
        <dbReference type="SAM" id="SignalP"/>
    </source>
</evidence>